<keyword evidence="3" id="KW-1185">Reference proteome</keyword>
<organism evidence="2 3">
    <name type="scientific">Asparagus officinalis</name>
    <name type="common">Garden asparagus</name>
    <dbReference type="NCBI Taxonomy" id="4686"/>
    <lineage>
        <taxon>Eukaryota</taxon>
        <taxon>Viridiplantae</taxon>
        <taxon>Streptophyta</taxon>
        <taxon>Embryophyta</taxon>
        <taxon>Tracheophyta</taxon>
        <taxon>Spermatophyta</taxon>
        <taxon>Magnoliopsida</taxon>
        <taxon>Liliopsida</taxon>
        <taxon>Asparagales</taxon>
        <taxon>Asparagaceae</taxon>
        <taxon>Asparagoideae</taxon>
        <taxon>Asparagus</taxon>
    </lineage>
</organism>
<evidence type="ECO:0000313" key="3">
    <source>
        <dbReference type="Proteomes" id="UP000243459"/>
    </source>
</evidence>
<feature type="compositionally biased region" description="Basic and acidic residues" evidence="1">
    <location>
        <begin position="145"/>
        <end position="156"/>
    </location>
</feature>
<feature type="compositionally biased region" description="Basic and acidic residues" evidence="1">
    <location>
        <begin position="224"/>
        <end position="233"/>
    </location>
</feature>
<proteinExistence type="predicted"/>
<feature type="compositionally biased region" description="Low complexity" evidence="1">
    <location>
        <begin position="102"/>
        <end position="112"/>
    </location>
</feature>
<evidence type="ECO:0000256" key="1">
    <source>
        <dbReference type="SAM" id="MobiDB-lite"/>
    </source>
</evidence>
<feature type="compositionally biased region" description="Gly residues" evidence="1">
    <location>
        <begin position="122"/>
        <end position="131"/>
    </location>
</feature>
<name>A0A5P1E410_ASPOF</name>
<protein>
    <submittedName>
        <fullName evidence="2">Uncharacterized protein</fullName>
    </submittedName>
</protein>
<dbReference type="Proteomes" id="UP000243459">
    <property type="component" value="Chromosome 10"/>
</dbReference>
<feature type="compositionally biased region" description="Basic and acidic residues" evidence="1">
    <location>
        <begin position="164"/>
        <end position="175"/>
    </location>
</feature>
<dbReference type="Gramene" id="ONK55766">
    <property type="protein sequence ID" value="ONK55766"/>
    <property type="gene ID" value="A4U43_C10F770"/>
</dbReference>
<accession>A0A5P1E410</accession>
<sequence>MELIPYEVLNMDLLVRCLISLAVLLVDSWSRACRRWSTAPQSPGPLRTLPRSKTQELHCLSRADATRFTACRSRTKVSSAAFRQPQPPLQGGAAAGGHRRPAATAAAVGRARGSWDGEDGGVGEGGRGAGGEVPIRRATSRARRRGEAPGRGEMERSAGGGRGSRGDLEERKREGLGAGSKPRAGPGAGEGAARGGRGWAQRIGGVGEKQEEKGPARGRGRNQARGEDRRETA</sequence>
<gene>
    <name evidence="2" type="ORF">A4U43_C10F770</name>
</gene>
<feature type="region of interest" description="Disordered" evidence="1">
    <location>
        <begin position="77"/>
        <end position="233"/>
    </location>
</feature>
<dbReference type="AlphaFoldDB" id="A0A5P1E410"/>
<reference evidence="3" key="1">
    <citation type="journal article" date="2017" name="Nat. Commun.">
        <title>The asparagus genome sheds light on the origin and evolution of a young Y chromosome.</title>
        <authorList>
            <person name="Harkess A."/>
            <person name="Zhou J."/>
            <person name="Xu C."/>
            <person name="Bowers J.E."/>
            <person name="Van der Hulst R."/>
            <person name="Ayyampalayam S."/>
            <person name="Mercati F."/>
            <person name="Riccardi P."/>
            <person name="McKain M.R."/>
            <person name="Kakrana A."/>
            <person name="Tang H."/>
            <person name="Ray J."/>
            <person name="Groenendijk J."/>
            <person name="Arikit S."/>
            <person name="Mathioni S.M."/>
            <person name="Nakano M."/>
            <person name="Shan H."/>
            <person name="Telgmann-Rauber A."/>
            <person name="Kanno A."/>
            <person name="Yue Z."/>
            <person name="Chen H."/>
            <person name="Li W."/>
            <person name="Chen Y."/>
            <person name="Xu X."/>
            <person name="Zhang Y."/>
            <person name="Luo S."/>
            <person name="Chen H."/>
            <person name="Gao J."/>
            <person name="Mao Z."/>
            <person name="Pires J.C."/>
            <person name="Luo M."/>
            <person name="Kudrna D."/>
            <person name="Wing R.A."/>
            <person name="Meyers B.C."/>
            <person name="Yi K."/>
            <person name="Kong H."/>
            <person name="Lavrijsen P."/>
            <person name="Sunseri F."/>
            <person name="Falavigna A."/>
            <person name="Ye Y."/>
            <person name="Leebens-Mack J.H."/>
            <person name="Chen G."/>
        </authorList>
    </citation>
    <scope>NUCLEOTIDE SEQUENCE [LARGE SCALE GENOMIC DNA]</scope>
    <source>
        <strain evidence="3">cv. DH0086</strain>
    </source>
</reference>
<dbReference type="EMBL" id="CM007390">
    <property type="protein sequence ID" value="ONK55766.1"/>
    <property type="molecule type" value="Genomic_DNA"/>
</dbReference>
<evidence type="ECO:0000313" key="2">
    <source>
        <dbReference type="EMBL" id="ONK55766.1"/>
    </source>
</evidence>
<feature type="compositionally biased region" description="Gly residues" evidence="1">
    <location>
        <begin position="186"/>
        <end position="198"/>
    </location>
</feature>